<evidence type="ECO:0000313" key="1">
    <source>
        <dbReference type="EMBL" id="QLC50538.1"/>
    </source>
</evidence>
<dbReference type="KEGG" id="mzi:HWN40_09985"/>
<dbReference type="AlphaFoldDB" id="A0A7D5E8L9"/>
<keyword evidence="2" id="KW-1185">Reference proteome</keyword>
<sequence>MRSNAAAVQEALEGMEYPKNKRDILDFARKHHASENIISDLQDIPDKKYDSTSDIRRALGEKGMTEDMQKRIDEDVEKIDRDINRWKEQ</sequence>
<dbReference type="EMBL" id="CP058215">
    <property type="protein sequence ID" value="QLC50538.1"/>
    <property type="molecule type" value="Genomic_DNA"/>
</dbReference>
<dbReference type="OrthoDB" id="106287at2157"/>
<proteinExistence type="predicted"/>
<organism evidence="1 2">
    <name type="scientific">Methanolobus zinderi</name>
    <dbReference type="NCBI Taxonomy" id="536044"/>
    <lineage>
        <taxon>Archaea</taxon>
        <taxon>Methanobacteriati</taxon>
        <taxon>Methanobacteriota</taxon>
        <taxon>Stenosarchaea group</taxon>
        <taxon>Methanomicrobia</taxon>
        <taxon>Methanosarcinales</taxon>
        <taxon>Methanosarcinaceae</taxon>
        <taxon>Methanolobus</taxon>
    </lineage>
</organism>
<dbReference type="Pfam" id="PF11387">
    <property type="entry name" value="DUF2795"/>
    <property type="match status" value="1"/>
</dbReference>
<dbReference type="GeneID" id="55822006"/>
<evidence type="ECO:0000313" key="2">
    <source>
        <dbReference type="Proteomes" id="UP000509594"/>
    </source>
</evidence>
<reference evidence="1 2" key="1">
    <citation type="submission" date="2020-06" db="EMBL/GenBank/DDBJ databases">
        <title>Methanolobus halotolerans sp. nov., isolated from a saline lake Tus in Siberia.</title>
        <authorList>
            <person name="Shen Y."/>
            <person name="Chen S.-C."/>
            <person name="Lai M.-C."/>
            <person name="Huang H.-H."/>
            <person name="Chiu H.-H."/>
            <person name="Tang S.-L."/>
            <person name="Rogozin D.Y."/>
            <person name="Degermendzhy A.G."/>
        </authorList>
    </citation>
    <scope>NUCLEOTIDE SEQUENCE [LARGE SCALE GENOMIC DNA]</scope>
    <source>
        <strain evidence="1 2">DSM 21339</strain>
    </source>
</reference>
<gene>
    <name evidence="1" type="ORF">HWN40_09985</name>
</gene>
<accession>A0A7D5E8L9</accession>
<protein>
    <submittedName>
        <fullName evidence="1">DUF2795 domain-containing protein</fullName>
    </submittedName>
</protein>
<dbReference type="InterPro" id="IPR021527">
    <property type="entry name" value="DUF2795"/>
</dbReference>
<dbReference type="Proteomes" id="UP000509594">
    <property type="component" value="Chromosome"/>
</dbReference>
<name>A0A7D5E8L9_9EURY</name>
<dbReference type="RefSeq" id="WP_176965594.1">
    <property type="nucleotide sequence ID" value="NZ_CP058215.1"/>
</dbReference>